<protein>
    <submittedName>
        <fullName evidence="2">Uncharacterized protein</fullName>
    </submittedName>
</protein>
<evidence type="ECO:0000313" key="2">
    <source>
        <dbReference type="EMBL" id="WOL16772.1"/>
    </source>
</evidence>
<evidence type="ECO:0000313" key="3">
    <source>
        <dbReference type="Proteomes" id="UP001327560"/>
    </source>
</evidence>
<evidence type="ECO:0000256" key="1">
    <source>
        <dbReference type="SAM" id="MobiDB-lite"/>
    </source>
</evidence>
<organism evidence="2 3">
    <name type="scientific">Canna indica</name>
    <name type="common">Indian-shot</name>
    <dbReference type="NCBI Taxonomy" id="4628"/>
    <lineage>
        <taxon>Eukaryota</taxon>
        <taxon>Viridiplantae</taxon>
        <taxon>Streptophyta</taxon>
        <taxon>Embryophyta</taxon>
        <taxon>Tracheophyta</taxon>
        <taxon>Spermatophyta</taxon>
        <taxon>Magnoliopsida</taxon>
        <taxon>Liliopsida</taxon>
        <taxon>Zingiberales</taxon>
        <taxon>Cannaceae</taxon>
        <taxon>Canna</taxon>
    </lineage>
</organism>
<dbReference type="AlphaFoldDB" id="A0AAQ3L4J0"/>
<proteinExistence type="predicted"/>
<name>A0AAQ3L4J0_9LILI</name>
<dbReference type="Proteomes" id="UP001327560">
    <property type="component" value="Chromosome 8"/>
</dbReference>
<keyword evidence="3" id="KW-1185">Reference proteome</keyword>
<feature type="region of interest" description="Disordered" evidence="1">
    <location>
        <begin position="130"/>
        <end position="179"/>
    </location>
</feature>
<reference evidence="2 3" key="1">
    <citation type="submission" date="2023-10" db="EMBL/GenBank/DDBJ databases">
        <title>Chromosome-scale genome assembly provides insights into flower coloration mechanisms of Canna indica.</title>
        <authorList>
            <person name="Li C."/>
        </authorList>
    </citation>
    <scope>NUCLEOTIDE SEQUENCE [LARGE SCALE GENOMIC DNA]</scope>
    <source>
        <tissue evidence="2">Flower</tissue>
    </source>
</reference>
<gene>
    <name evidence="2" type="ORF">Cni_G25560</name>
</gene>
<dbReference type="EMBL" id="CP136897">
    <property type="protein sequence ID" value="WOL16772.1"/>
    <property type="molecule type" value="Genomic_DNA"/>
</dbReference>
<accession>A0AAQ3L4J0</accession>
<dbReference type="PANTHER" id="PTHR33641">
    <property type="entry name" value="OS06G0133500 PROTEIN"/>
    <property type="match status" value="1"/>
</dbReference>
<dbReference type="PANTHER" id="PTHR33641:SF15">
    <property type="entry name" value="AVR9_CF-9 RAPIDLY ELICITED PROTEIN"/>
    <property type="match status" value="1"/>
</dbReference>
<feature type="compositionally biased region" description="Basic and acidic residues" evidence="1">
    <location>
        <begin position="150"/>
        <end position="162"/>
    </location>
</feature>
<sequence length="201" mass="21650">MGIFRVAVNAEGWQTKISLDSSPRFHARGFPCQRGSLFLSGDASRFLVLLGRHGVGANEDQEPGWSCFLLTPDPPLSCYKTLVLLHSSYAAQQSLINSSPSVGLQSSTMAPAATKSQWISTLFGPSGTFSAGGGEGKAQAGSFSGGWFGQKEKGEESKEENNKSGLEANGNNLQQRQQKLRRPRFAVELDGLHCFETIVPQ</sequence>